<dbReference type="Pfam" id="PF12322">
    <property type="entry name" value="T4_baseplate"/>
    <property type="match status" value="1"/>
</dbReference>
<sequence>MTQNLNAANNPTLANNLIDKVLAEPEVQIEKANIQYPADNLVTLPGGYISATGEVIKTVEVRELNGRDEELITKTSNIGRLFSTILSRGTVSVGALKADENILDNLLAGDRDAVLLGIYKATFGSTTELESFCQGCQDYKTVEVDIDRDIKSKVLVDPVKDRVFTVYGKSHEYTVILPNGATQRELSSNLDKTLSELNTMLLEQTVVEIDGNPVVSKNQVQNIGIADRRKISEELTKRTPGPQFETVTITCPDCEGEVVVPINLGTLFRF</sequence>
<name>A0A6J5KRK9_9CAUD</name>
<evidence type="ECO:0008006" key="2">
    <source>
        <dbReference type="Google" id="ProtNLM"/>
    </source>
</evidence>
<evidence type="ECO:0000313" key="1">
    <source>
        <dbReference type="EMBL" id="CAB4123507.1"/>
    </source>
</evidence>
<reference evidence="1" key="1">
    <citation type="submission" date="2020-04" db="EMBL/GenBank/DDBJ databases">
        <authorList>
            <person name="Chiriac C."/>
            <person name="Salcher M."/>
            <person name="Ghai R."/>
            <person name="Kavagutti S V."/>
        </authorList>
    </citation>
    <scope>NUCLEOTIDE SEQUENCE</scope>
</reference>
<accession>A0A6J5KRK9</accession>
<protein>
    <recommendedName>
        <fullName evidence="2">Baseplate hub assembly protein, bacteriophage T4-like</fullName>
    </recommendedName>
</protein>
<dbReference type="EMBL" id="LR796174">
    <property type="protein sequence ID" value="CAB4123507.1"/>
    <property type="molecule type" value="Genomic_DNA"/>
</dbReference>
<dbReference type="InterPro" id="IPR024364">
    <property type="entry name" value="Baseplate_phage_T4-like"/>
</dbReference>
<organism evidence="1">
    <name type="scientific">uncultured Caudovirales phage</name>
    <dbReference type="NCBI Taxonomy" id="2100421"/>
    <lineage>
        <taxon>Viruses</taxon>
        <taxon>Duplodnaviria</taxon>
        <taxon>Heunggongvirae</taxon>
        <taxon>Uroviricota</taxon>
        <taxon>Caudoviricetes</taxon>
        <taxon>Peduoviridae</taxon>
        <taxon>Maltschvirus</taxon>
        <taxon>Maltschvirus maltsch</taxon>
    </lineage>
</organism>
<gene>
    <name evidence="1" type="ORF">UFOVP46_25</name>
</gene>
<proteinExistence type="predicted"/>